<dbReference type="AlphaFoldDB" id="A0A5M3XZ51"/>
<organism evidence="1 2">
    <name type="scientific">Acrocarpospora pleiomorpha</name>
    <dbReference type="NCBI Taxonomy" id="90975"/>
    <lineage>
        <taxon>Bacteria</taxon>
        <taxon>Bacillati</taxon>
        <taxon>Actinomycetota</taxon>
        <taxon>Actinomycetes</taxon>
        <taxon>Streptosporangiales</taxon>
        <taxon>Streptosporangiaceae</taxon>
        <taxon>Acrocarpospora</taxon>
    </lineage>
</organism>
<accession>A0A5M3XZ51</accession>
<evidence type="ECO:0000313" key="2">
    <source>
        <dbReference type="Proteomes" id="UP000377595"/>
    </source>
</evidence>
<name>A0A5M3XZ51_9ACTN</name>
<dbReference type="EMBL" id="BLAF01000057">
    <property type="protein sequence ID" value="GES24821.1"/>
    <property type="molecule type" value="Genomic_DNA"/>
</dbReference>
<evidence type="ECO:0000313" key="1">
    <source>
        <dbReference type="EMBL" id="GES24821.1"/>
    </source>
</evidence>
<protein>
    <submittedName>
        <fullName evidence="1">Uncharacterized protein</fullName>
    </submittedName>
</protein>
<dbReference type="Proteomes" id="UP000377595">
    <property type="component" value="Unassembled WGS sequence"/>
</dbReference>
<reference evidence="1 2" key="1">
    <citation type="submission" date="2019-10" db="EMBL/GenBank/DDBJ databases">
        <title>Whole genome shotgun sequence of Acrocarpospora pleiomorpha NBRC 16267.</title>
        <authorList>
            <person name="Ichikawa N."/>
            <person name="Kimura A."/>
            <person name="Kitahashi Y."/>
            <person name="Komaki H."/>
            <person name="Oguchi A."/>
        </authorList>
    </citation>
    <scope>NUCLEOTIDE SEQUENCE [LARGE SCALE GENOMIC DNA]</scope>
    <source>
        <strain evidence="1 2">NBRC 16267</strain>
    </source>
</reference>
<proteinExistence type="predicted"/>
<comment type="caution">
    <text evidence="1">The sequence shown here is derived from an EMBL/GenBank/DDBJ whole genome shotgun (WGS) entry which is preliminary data.</text>
</comment>
<keyword evidence="2" id="KW-1185">Reference proteome</keyword>
<sequence length="102" mass="11033">MLRVVQRSVRASASRRRLDIARCHARRDAAALAHPHLDSRDTLVASHPRWFGLLVCAGAPFEVAPMARALEGFGHRFDLVLGVVPGAIADSDDIRAIDGEPG</sequence>
<gene>
    <name evidence="1" type="ORF">Aple_077200</name>
</gene>